<evidence type="ECO:0000259" key="6">
    <source>
        <dbReference type="Pfam" id="PF12698"/>
    </source>
</evidence>
<proteinExistence type="predicted"/>
<gene>
    <name evidence="7" type="ORF">GRI48_07965</name>
</gene>
<evidence type="ECO:0000313" key="8">
    <source>
        <dbReference type="Proteomes" id="UP000445582"/>
    </source>
</evidence>
<dbReference type="EMBL" id="WTYN01000001">
    <property type="protein sequence ID" value="MXO62943.1"/>
    <property type="molecule type" value="Genomic_DNA"/>
</dbReference>
<keyword evidence="2 5" id="KW-0812">Transmembrane</keyword>
<feature type="transmembrane region" description="Helical" evidence="5">
    <location>
        <begin position="281"/>
        <end position="309"/>
    </location>
</feature>
<feature type="transmembrane region" description="Helical" evidence="5">
    <location>
        <begin position="33"/>
        <end position="54"/>
    </location>
</feature>
<dbReference type="OrthoDB" id="7388589at2"/>
<evidence type="ECO:0000256" key="3">
    <source>
        <dbReference type="ARBA" id="ARBA00022989"/>
    </source>
</evidence>
<reference evidence="7 8" key="1">
    <citation type="submission" date="2019-12" db="EMBL/GenBank/DDBJ databases">
        <title>Genomic-based taxomic classification of the family Erythrobacteraceae.</title>
        <authorList>
            <person name="Xu L."/>
        </authorList>
    </citation>
    <scope>NUCLEOTIDE SEQUENCE [LARGE SCALE GENOMIC DNA]</scope>
    <source>
        <strain evidence="7 8">MCCC 1A09965</strain>
    </source>
</reference>
<feature type="transmembrane region" description="Helical" evidence="5">
    <location>
        <begin position="321"/>
        <end position="343"/>
    </location>
</feature>
<organism evidence="7 8">
    <name type="scientific">Qipengyuania oceanensis</name>
    <dbReference type="NCBI Taxonomy" id="1463597"/>
    <lineage>
        <taxon>Bacteria</taxon>
        <taxon>Pseudomonadati</taxon>
        <taxon>Pseudomonadota</taxon>
        <taxon>Alphaproteobacteria</taxon>
        <taxon>Sphingomonadales</taxon>
        <taxon>Erythrobacteraceae</taxon>
        <taxon>Qipengyuania</taxon>
    </lineage>
</organism>
<dbReference type="Proteomes" id="UP000445582">
    <property type="component" value="Unassembled WGS sequence"/>
</dbReference>
<dbReference type="GO" id="GO:0140359">
    <property type="term" value="F:ABC-type transporter activity"/>
    <property type="evidence" value="ECO:0007669"/>
    <property type="project" value="InterPro"/>
</dbReference>
<feature type="transmembrane region" description="Helical" evidence="5">
    <location>
        <begin position="190"/>
        <end position="211"/>
    </location>
</feature>
<dbReference type="GO" id="GO:0016020">
    <property type="term" value="C:membrane"/>
    <property type="evidence" value="ECO:0007669"/>
    <property type="project" value="UniProtKB-SubCell"/>
</dbReference>
<comment type="caution">
    <text evidence="7">The sequence shown here is derived from an EMBL/GenBank/DDBJ whole genome shotgun (WGS) entry which is preliminary data.</text>
</comment>
<evidence type="ECO:0000256" key="2">
    <source>
        <dbReference type="ARBA" id="ARBA00022692"/>
    </source>
</evidence>
<feature type="transmembrane region" description="Helical" evidence="5">
    <location>
        <begin position="240"/>
        <end position="261"/>
    </location>
</feature>
<name>A0A844YGX2_9SPHN</name>
<keyword evidence="3 5" id="KW-1133">Transmembrane helix</keyword>
<keyword evidence="8" id="KW-1185">Reference proteome</keyword>
<evidence type="ECO:0000256" key="4">
    <source>
        <dbReference type="ARBA" id="ARBA00023136"/>
    </source>
</evidence>
<dbReference type="AlphaFoldDB" id="A0A844YGX2"/>
<protein>
    <submittedName>
        <fullName evidence="7">ABC transporter permease</fullName>
    </submittedName>
</protein>
<sequence>MDETATPNSRLSLLQAAWVVARRDFVAVLFSRAFLFFLLGPMFPIIVGGIAGGIGGQVQRQSAASEIGVAMSPTDIERLRGAYARLNGDIGSLLPPMATIDPPPANNESPRDILARKGSNYAALLSGTIEEPVLTGTPGQIRRMTPGLKIVLAEAASGPGTEFPRMETDEVRATGSAANVRTDRIRTGQVAQMLLFLLTMLLAGMVLSNLVEEKANKIIEILAAAIPLDALFLGKLFAMLGVSLVGIAVWGSVIGLLWASVGPAVMASTGQDMSNLPAPALGWPLFLVLGLAYFSMAYLLLGSLFLTIGGMAATVREVQTLSMPVTMVQLLVFFFAASAIPFIGSNYEIAATIFPFSSPFAMLARAALMDGIGQHLLALAWQALWVLLVIRFGVRLFRKRVLKSGNAGTAKKRRRGLFARRSPA</sequence>
<accession>A0A844YGX2</accession>
<dbReference type="Pfam" id="PF12698">
    <property type="entry name" value="ABC2_membrane_3"/>
    <property type="match status" value="1"/>
</dbReference>
<evidence type="ECO:0000313" key="7">
    <source>
        <dbReference type="EMBL" id="MXO62943.1"/>
    </source>
</evidence>
<feature type="transmembrane region" description="Helical" evidence="5">
    <location>
        <begin position="217"/>
        <end position="233"/>
    </location>
</feature>
<evidence type="ECO:0000256" key="1">
    <source>
        <dbReference type="ARBA" id="ARBA00004141"/>
    </source>
</evidence>
<feature type="domain" description="ABC-2 type transporter transmembrane" evidence="6">
    <location>
        <begin position="189"/>
        <end position="388"/>
    </location>
</feature>
<dbReference type="RefSeq" id="WP_160673729.1">
    <property type="nucleotide sequence ID" value="NZ_WTYN01000001.1"/>
</dbReference>
<evidence type="ECO:0000256" key="5">
    <source>
        <dbReference type="SAM" id="Phobius"/>
    </source>
</evidence>
<keyword evidence="4 5" id="KW-0472">Membrane</keyword>
<dbReference type="InterPro" id="IPR013525">
    <property type="entry name" value="ABC2_TM"/>
</dbReference>
<feature type="transmembrane region" description="Helical" evidence="5">
    <location>
        <begin position="375"/>
        <end position="394"/>
    </location>
</feature>
<comment type="subcellular location">
    <subcellularLocation>
        <location evidence="1">Membrane</location>
        <topology evidence="1">Multi-pass membrane protein</topology>
    </subcellularLocation>
</comment>